<evidence type="ECO:0000256" key="2">
    <source>
        <dbReference type="ARBA" id="ARBA00008816"/>
    </source>
</evidence>
<feature type="transmembrane region" description="Helical" evidence="7">
    <location>
        <begin position="256"/>
        <end position="275"/>
    </location>
</feature>
<dbReference type="GeneID" id="63701030"/>
<dbReference type="PANTHER" id="PTHR10165:SF154">
    <property type="entry name" value="PAP2 DOMAIN PROTEIN (AFU_ORTHOLOGUE AFUA_1G09730)"/>
    <property type="match status" value="1"/>
</dbReference>
<evidence type="ECO:0000256" key="3">
    <source>
        <dbReference type="ARBA" id="ARBA00022692"/>
    </source>
</evidence>
<feature type="transmembrane region" description="Helical" evidence="7">
    <location>
        <begin position="59"/>
        <end position="80"/>
    </location>
</feature>
<keyword evidence="10" id="KW-1185">Reference proteome</keyword>
<accession>A0A017S3N5</accession>
<dbReference type="HOGENOM" id="CLU_021458_2_0_1"/>
<dbReference type="FunFam" id="1.20.144.10:FF:000042">
    <property type="entry name" value="PAP2 domain protein"/>
    <property type="match status" value="1"/>
</dbReference>
<feature type="domain" description="Phosphatidic acid phosphatase type 2/haloperoxidase" evidence="8">
    <location>
        <begin position="108"/>
        <end position="302"/>
    </location>
</feature>
<evidence type="ECO:0000256" key="6">
    <source>
        <dbReference type="SAM" id="MobiDB-lite"/>
    </source>
</evidence>
<dbReference type="RefSeq" id="XP_040634939.1">
    <property type="nucleotide sequence ID" value="XM_040785906.1"/>
</dbReference>
<name>A0A017S3N5_ASPRC</name>
<dbReference type="GO" id="GO:0016020">
    <property type="term" value="C:membrane"/>
    <property type="evidence" value="ECO:0007669"/>
    <property type="project" value="UniProtKB-SubCell"/>
</dbReference>
<dbReference type="InterPro" id="IPR000326">
    <property type="entry name" value="PAP2/HPO"/>
</dbReference>
<feature type="compositionally biased region" description="Basic and acidic residues" evidence="6">
    <location>
        <begin position="225"/>
        <end position="245"/>
    </location>
</feature>
<comment type="subcellular location">
    <subcellularLocation>
        <location evidence="1">Membrane</location>
        <topology evidence="1">Multi-pass membrane protein</topology>
    </subcellularLocation>
</comment>
<evidence type="ECO:0000313" key="10">
    <source>
        <dbReference type="Proteomes" id="UP000019804"/>
    </source>
</evidence>
<dbReference type="InterPro" id="IPR036938">
    <property type="entry name" value="PAP2/HPO_sf"/>
</dbReference>
<gene>
    <name evidence="9" type="ORF">EURHEDRAFT_509132</name>
</gene>
<evidence type="ECO:0000313" key="9">
    <source>
        <dbReference type="EMBL" id="EYE91249.1"/>
    </source>
</evidence>
<dbReference type="GO" id="GO:0008195">
    <property type="term" value="F:phosphatidate phosphatase activity"/>
    <property type="evidence" value="ECO:0007669"/>
    <property type="project" value="TreeGrafter"/>
</dbReference>
<keyword evidence="5 7" id="KW-0472">Membrane</keyword>
<dbReference type="GO" id="GO:0046839">
    <property type="term" value="P:phospholipid dephosphorylation"/>
    <property type="evidence" value="ECO:0007669"/>
    <property type="project" value="TreeGrafter"/>
</dbReference>
<protein>
    <submittedName>
        <fullName evidence="9">PAP2 domain protein</fullName>
    </submittedName>
</protein>
<evidence type="ECO:0000259" key="8">
    <source>
        <dbReference type="SMART" id="SM00014"/>
    </source>
</evidence>
<dbReference type="STRING" id="1388766.A0A017S3N5"/>
<dbReference type="PANTHER" id="PTHR10165">
    <property type="entry name" value="LIPID PHOSPHATE PHOSPHATASE"/>
    <property type="match status" value="1"/>
</dbReference>
<keyword evidence="3 7" id="KW-0812">Transmembrane</keyword>
<keyword evidence="4 7" id="KW-1133">Transmembrane helix</keyword>
<dbReference type="GO" id="GO:0006644">
    <property type="term" value="P:phospholipid metabolic process"/>
    <property type="evidence" value="ECO:0007669"/>
    <property type="project" value="InterPro"/>
</dbReference>
<evidence type="ECO:0000256" key="4">
    <source>
        <dbReference type="ARBA" id="ARBA00022989"/>
    </source>
</evidence>
<dbReference type="AlphaFoldDB" id="A0A017S3N5"/>
<dbReference type="SUPFAM" id="SSF48317">
    <property type="entry name" value="Acid phosphatase/Vanadium-dependent haloperoxidase"/>
    <property type="match status" value="1"/>
</dbReference>
<reference evidence="10" key="1">
    <citation type="journal article" date="2014" name="Nat. Commun.">
        <title>Genomic adaptations of the halophilic Dead Sea filamentous fungus Eurotium rubrum.</title>
        <authorList>
            <person name="Kis-Papo T."/>
            <person name="Weig A.R."/>
            <person name="Riley R."/>
            <person name="Persoh D."/>
            <person name="Salamov A."/>
            <person name="Sun H."/>
            <person name="Lipzen A."/>
            <person name="Wasser S.P."/>
            <person name="Rambold G."/>
            <person name="Grigoriev I.V."/>
            <person name="Nevo E."/>
        </authorList>
    </citation>
    <scope>NUCLEOTIDE SEQUENCE [LARGE SCALE GENOMIC DNA]</scope>
    <source>
        <strain evidence="10">CBS 135680</strain>
    </source>
</reference>
<evidence type="ECO:0000256" key="1">
    <source>
        <dbReference type="ARBA" id="ARBA00004141"/>
    </source>
</evidence>
<dbReference type="InterPro" id="IPR043216">
    <property type="entry name" value="PAP-like"/>
</dbReference>
<dbReference type="OrthoDB" id="10030083at2759"/>
<feature type="transmembrane region" description="Helical" evidence="7">
    <location>
        <begin position="9"/>
        <end position="30"/>
    </location>
</feature>
<dbReference type="Proteomes" id="UP000019804">
    <property type="component" value="Unassembled WGS sequence"/>
</dbReference>
<feature type="region of interest" description="Disordered" evidence="6">
    <location>
        <begin position="224"/>
        <end position="245"/>
    </location>
</feature>
<evidence type="ECO:0000256" key="5">
    <source>
        <dbReference type="ARBA" id="ARBA00023136"/>
    </source>
</evidence>
<sequence length="354" mass="39160">MRNIIPNRLVLSYILDWIVIIIIAAIGYTWSNQTPIHRPFSLTDPSISYPETKHEKVPFGLALTLALILPAAIIALVIILRIPGQTLHKDTPRSVLWRYKLWEINAGWLGIALAVASAYATAKGLKLLFGKPRPDLLARCDPDLENVAAYVVGGLGRELPGAPVLVTSEICRKRSHGLTKTGFVSFPSDHASLSFAGSTYFSLWLCSKLTIAFPYLPIFPSSRRNSHDEEQTDNPESHSHKESALSIRKEGAAPPIYTLIAPVIPIAVAFFIVASRWTDHRHHGVDLVFGSAIGVLFAWIAFRLYNLPIQRGGGWSWGTRSRRNAFFKKIGFPSHVGNENWAAERAESGQLALV</sequence>
<dbReference type="EMBL" id="KK088447">
    <property type="protein sequence ID" value="EYE91249.1"/>
    <property type="molecule type" value="Genomic_DNA"/>
</dbReference>
<evidence type="ECO:0000256" key="7">
    <source>
        <dbReference type="SAM" id="Phobius"/>
    </source>
</evidence>
<proteinExistence type="inferred from homology"/>
<feature type="transmembrane region" description="Helical" evidence="7">
    <location>
        <begin position="287"/>
        <end position="305"/>
    </location>
</feature>
<organism evidence="9 10">
    <name type="scientific">Aspergillus ruber (strain CBS 135680)</name>
    <dbReference type="NCBI Taxonomy" id="1388766"/>
    <lineage>
        <taxon>Eukaryota</taxon>
        <taxon>Fungi</taxon>
        <taxon>Dikarya</taxon>
        <taxon>Ascomycota</taxon>
        <taxon>Pezizomycotina</taxon>
        <taxon>Eurotiomycetes</taxon>
        <taxon>Eurotiomycetidae</taxon>
        <taxon>Eurotiales</taxon>
        <taxon>Aspergillaceae</taxon>
        <taxon>Aspergillus</taxon>
        <taxon>Aspergillus subgen. Aspergillus</taxon>
    </lineage>
</organism>
<dbReference type="Pfam" id="PF01569">
    <property type="entry name" value="PAP2"/>
    <property type="match status" value="1"/>
</dbReference>
<comment type="similarity">
    <text evidence="2">Belongs to the PA-phosphatase related phosphoesterase family.</text>
</comment>
<dbReference type="Gene3D" id="1.20.144.10">
    <property type="entry name" value="Phosphatidic acid phosphatase type 2/haloperoxidase"/>
    <property type="match status" value="1"/>
</dbReference>
<dbReference type="SMART" id="SM00014">
    <property type="entry name" value="acidPPc"/>
    <property type="match status" value="1"/>
</dbReference>
<feature type="transmembrane region" description="Helical" evidence="7">
    <location>
        <begin position="101"/>
        <end position="122"/>
    </location>
</feature>
<dbReference type="CDD" id="cd03390">
    <property type="entry name" value="PAP2_containing_1_like"/>
    <property type="match status" value="1"/>
</dbReference>